<protein>
    <submittedName>
        <fullName evidence="9">ATP synthase regulation protein NCA2</fullName>
    </submittedName>
</protein>
<dbReference type="GO" id="GO:0005741">
    <property type="term" value="C:mitochondrial outer membrane"/>
    <property type="evidence" value="ECO:0007669"/>
    <property type="project" value="TreeGrafter"/>
</dbReference>
<feature type="transmembrane region" description="Helical" evidence="7">
    <location>
        <begin position="795"/>
        <end position="816"/>
    </location>
</feature>
<reference evidence="9" key="1">
    <citation type="submission" date="2023-06" db="EMBL/GenBank/DDBJ databases">
        <title>Survivors Of The Sea: Transcriptome response of Skeletonema marinoi to long-term dormancy.</title>
        <authorList>
            <person name="Pinder M.I.M."/>
            <person name="Kourtchenko O."/>
            <person name="Robertson E.K."/>
            <person name="Larsson T."/>
            <person name="Maumus F."/>
            <person name="Osuna-Cruz C.M."/>
            <person name="Vancaester E."/>
            <person name="Stenow R."/>
            <person name="Vandepoele K."/>
            <person name="Ploug H."/>
            <person name="Bruchert V."/>
            <person name="Godhe A."/>
            <person name="Topel M."/>
        </authorList>
    </citation>
    <scope>NUCLEOTIDE SEQUENCE</scope>
    <source>
        <strain evidence="9">R05AC</strain>
    </source>
</reference>
<dbReference type="PANTHER" id="PTHR28234">
    <property type="entry name" value="NUCLEAR CONTROL OF ATPASE PROTEIN 2"/>
    <property type="match status" value="1"/>
</dbReference>
<sequence>MGNTFSNQRSLFYWSLVLLCMAIPPDLATGLSIPFFGRDNKPSSSSSSDNINVIDHQHNPNQDVPPPVSTPIHNTIENNIPLLATVAAPIIGPEDAPHLRYAPSYFSTQLPTKLKQLFPTVLSTFHNARLKLYTLLWFKPPVGILGAWCSLRIIQKMSGLYNPPPPSSGEEALEAAEDELSGMMMIKSILPSALVGNRISGSSSSSGGSIVGGSSKTSSSKFSPWGSLLRLNVSEKSYKIRVQGQKQTRKRKRKFRRGRSFDLDKGDRSYDNFGGIETVRVRAYQEGLKAALEVVSEEEEDDDGSSTTLFGNKQSVEEHKSNSSVKDDVQTALNALQLLCPPKGSREYFVQENAQALSKLSNYIAPSSSTRDKTKTTPTVKQQNIDLLLHHSSKLIEMRTLDALLRTLRDRHLIVASRLRRARDYWKWHVNLSGGWFGLFTQDIRLKVNSVLPWLGLNDFKERIQRDYERVTASWEKELICLGKVEQILLDRPEEMEVGSLLSVTKENDGEDSSWLSNLLSGGTKSKPSLDASAELILESKNRVWIRETEDWCTTARQAVRDALDEVMITKDVGDAERSEAHKFLNDWASYDVTTENASSWLTALSIVEYSGSPRRPGEQRYLQLSTIISQVKRYDFLGIPSSVLILFAANMFHDRVVAPHKQEMIDFAKSVFSAVWGVIEFRFYIPLKDIILDLLNRRPRMVDPFALSNEQTSLDNMLKDLGVGDGTRENRARALASASRMYEEEVAGGAIRGIVRGKVAQLMLIQIQQLKADLLQAMDTIDVLVDANRLNVQLIAGIPALLIVIYGTRAAFLFWSNIRMKNFRLPHDVHSEMSDYLKKVEECLVLSNYQLDAMGREQAVGAKACLKPKEMGELLLLLHSYLNLLDYMSPPFPSKQCNSIHQSVQNLLLQGQMSTKRQLDLLKVIQSKNDELLKFI</sequence>
<evidence type="ECO:0000256" key="6">
    <source>
        <dbReference type="SAM" id="MobiDB-lite"/>
    </source>
</evidence>
<feature type="signal peptide" evidence="8">
    <location>
        <begin position="1"/>
        <end position="30"/>
    </location>
</feature>
<evidence type="ECO:0000256" key="3">
    <source>
        <dbReference type="ARBA" id="ARBA00022989"/>
    </source>
</evidence>
<comment type="subcellular location">
    <subcellularLocation>
        <location evidence="1">Mitochondrion membrane</location>
        <topology evidence="1">Multi-pass membrane protein</topology>
    </subcellularLocation>
</comment>
<keyword evidence="3 7" id="KW-1133">Transmembrane helix</keyword>
<feature type="compositionally biased region" description="Basic and acidic residues" evidence="6">
    <location>
        <begin position="315"/>
        <end position="326"/>
    </location>
</feature>
<evidence type="ECO:0000256" key="7">
    <source>
        <dbReference type="SAM" id="Phobius"/>
    </source>
</evidence>
<feature type="region of interest" description="Disordered" evidence="6">
    <location>
        <begin position="44"/>
        <end position="65"/>
    </location>
</feature>
<name>A0AAD8YAE8_9STRA</name>
<evidence type="ECO:0000256" key="5">
    <source>
        <dbReference type="ARBA" id="ARBA00023136"/>
    </source>
</evidence>
<gene>
    <name evidence="9" type="ORF">QTG54_007037</name>
</gene>
<feature type="region of interest" description="Disordered" evidence="6">
    <location>
        <begin position="296"/>
        <end position="326"/>
    </location>
</feature>
<evidence type="ECO:0000256" key="2">
    <source>
        <dbReference type="ARBA" id="ARBA00022692"/>
    </source>
</evidence>
<organism evidence="9 10">
    <name type="scientific">Skeletonema marinoi</name>
    <dbReference type="NCBI Taxonomy" id="267567"/>
    <lineage>
        <taxon>Eukaryota</taxon>
        <taxon>Sar</taxon>
        <taxon>Stramenopiles</taxon>
        <taxon>Ochrophyta</taxon>
        <taxon>Bacillariophyta</taxon>
        <taxon>Coscinodiscophyceae</taxon>
        <taxon>Thalassiosirophycidae</taxon>
        <taxon>Thalassiosirales</taxon>
        <taxon>Skeletonemataceae</taxon>
        <taxon>Skeletonema</taxon>
        <taxon>Skeletonema marinoi-dohrnii complex</taxon>
    </lineage>
</organism>
<keyword evidence="2 7" id="KW-0812">Transmembrane</keyword>
<accession>A0AAD8YAE8</accession>
<dbReference type="InterPro" id="IPR013946">
    <property type="entry name" value="NCA2-like"/>
</dbReference>
<dbReference type="AlphaFoldDB" id="A0AAD8YAE8"/>
<feature type="region of interest" description="Disordered" evidence="6">
    <location>
        <begin position="203"/>
        <end position="223"/>
    </location>
</feature>
<feature type="region of interest" description="Disordered" evidence="6">
    <location>
        <begin position="240"/>
        <end position="261"/>
    </location>
</feature>
<dbReference type="EMBL" id="JATAAI010000011">
    <property type="protein sequence ID" value="KAK1742472.1"/>
    <property type="molecule type" value="Genomic_DNA"/>
</dbReference>
<feature type="chain" id="PRO_5041987490" evidence="8">
    <location>
        <begin position="31"/>
        <end position="937"/>
    </location>
</feature>
<keyword evidence="4" id="KW-0496">Mitochondrion</keyword>
<evidence type="ECO:0000256" key="8">
    <source>
        <dbReference type="SAM" id="SignalP"/>
    </source>
</evidence>
<evidence type="ECO:0000256" key="4">
    <source>
        <dbReference type="ARBA" id="ARBA00023128"/>
    </source>
</evidence>
<keyword evidence="10" id="KW-1185">Reference proteome</keyword>
<dbReference type="Pfam" id="PF08637">
    <property type="entry name" value="NCA2"/>
    <property type="match status" value="1"/>
</dbReference>
<keyword evidence="5 7" id="KW-0472">Membrane</keyword>
<keyword evidence="8" id="KW-0732">Signal</keyword>
<feature type="compositionally biased region" description="Basic residues" evidence="6">
    <location>
        <begin position="247"/>
        <end position="258"/>
    </location>
</feature>
<comment type="caution">
    <text evidence="9">The sequence shown here is derived from an EMBL/GenBank/DDBJ whole genome shotgun (WGS) entry which is preliminary data.</text>
</comment>
<dbReference type="Proteomes" id="UP001224775">
    <property type="component" value="Unassembled WGS sequence"/>
</dbReference>
<evidence type="ECO:0000313" key="10">
    <source>
        <dbReference type="Proteomes" id="UP001224775"/>
    </source>
</evidence>
<dbReference type="PANTHER" id="PTHR28234:SF1">
    <property type="entry name" value="NUCLEAR CONTROL OF ATPASE PROTEIN 2"/>
    <property type="match status" value="1"/>
</dbReference>
<evidence type="ECO:0000256" key="1">
    <source>
        <dbReference type="ARBA" id="ARBA00004225"/>
    </source>
</evidence>
<evidence type="ECO:0000313" key="9">
    <source>
        <dbReference type="EMBL" id="KAK1742472.1"/>
    </source>
</evidence>
<proteinExistence type="predicted"/>